<dbReference type="InterPro" id="IPR052179">
    <property type="entry name" value="DD-CPase-like"/>
</dbReference>
<dbReference type="Proteomes" id="UP001418444">
    <property type="component" value="Unassembled WGS sequence"/>
</dbReference>
<dbReference type="SUPFAM" id="SSF55166">
    <property type="entry name" value="Hedgehog/DD-peptidase"/>
    <property type="match status" value="1"/>
</dbReference>
<keyword evidence="1" id="KW-0732">Signal</keyword>
<dbReference type="InterPro" id="IPR009045">
    <property type="entry name" value="Zn_M74/Hedgehog-like"/>
</dbReference>
<feature type="signal peptide" evidence="1">
    <location>
        <begin position="1"/>
        <end position="39"/>
    </location>
</feature>
<dbReference type="InterPro" id="IPR006311">
    <property type="entry name" value="TAT_signal"/>
</dbReference>
<sequence>MLNTATTPATRRRLAVAAAGLCATAAVMVPAVTAPTAAAAPAGSRAQVLGIPLAPGTSGLKTELAVAYTVAARDARAAGVPLRINSGKRSRAEQAALWREGVATYGSPAAARRWVLPPSESTHVTGEAVDVGPRAGAAWLQRNGHRYGLCRTFDNEWWHFELSTFPGTACPPRVPDASVPRR</sequence>
<dbReference type="PROSITE" id="PS51318">
    <property type="entry name" value="TAT"/>
    <property type="match status" value="1"/>
</dbReference>
<gene>
    <name evidence="3" type="ORF">GCM10022231_30690</name>
</gene>
<accession>A0ABP7PLG4</accession>
<protein>
    <recommendedName>
        <fullName evidence="2">D-alanyl-D-alanine carboxypeptidase-like core domain-containing protein</fullName>
    </recommendedName>
</protein>
<comment type="caution">
    <text evidence="3">The sequence shown here is derived from an EMBL/GenBank/DDBJ whole genome shotgun (WGS) entry which is preliminary data.</text>
</comment>
<dbReference type="InterPro" id="IPR003709">
    <property type="entry name" value="VanY-like_core_dom"/>
</dbReference>
<proteinExistence type="predicted"/>
<reference evidence="4" key="1">
    <citation type="journal article" date="2019" name="Int. J. Syst. Evol. Microbiol.">
        <title>The Global Catalogue of Microorganisms (GCM) 10K type strain sequencing project: providing services to taxonomists for standard genome sequencing and annotation.</title>
        <authorList>
            <consortium name="The Broad Institute Genomics Platform"/>
            <consortium name="The Broad Institute Genome Sequencing Center for Infectious Disease"/>
            <person name="Wu L."/>
            <person name="Ma J."/>
        </authorList>
    </citation>
    <scope>NUCLEOTIDE SEQUENCE [LARGE SCALE GENOMIC DNA]</scope>
    <source>
        <strain evidence="4">JCM 16923</strain>
    </source>
</reference>
<evidence type="ECO:0000313" key="3">
    <source>
        <dbReference type="EMBL" id="GAA3967534.1"/>
    </source>
</evidence>
<evidence type="ECO:0000256" key="1">
    <source>
        <dbReference type="SAM" id="SignalP"/>
    </source>
</evidence>
<dbReference type="EMBL" id="BAAAZW010000009">
    <property type="protein sequence ID" value="GAA3967534.1"/>
    <property type="molecule type" value="Genomic_DNA"/>
</dbReference>
<name>A0ABP7PLG4_9ACTN</name>
<feature type="chain" id="PRO_5045549066" description="D-alanyl-D-alanine carboxypeptidase-like core domain-containing protein" evidence="1">
    <location>
        <begin position="40"/>
        <end position="182"/>
    </location>
</feature>
<organism evidence="3 4">
    <name type="scientific">Gordonia caeni</name>
    <dbReference type="NCBI Taxonomy" id="1007097"/>
    <lineage>
        <taxon>Bacteria</taxon>
        <taxon>Bacillati</taxon>
        <taxon>Actinomycetota</taxon>
        <taxon>Actinomycetes</taxon>
        <taxon>Mycobacteriales</taxon>
        <taxon>Gordoniaceae</taxon>
        <taxon>Gordonia</taxon>
    </lineage>
</organism>
<dbReference type="PANTHER" id="PTHR34385">
    <property type="entry name" value="D-ALANYL-D-ALANINE CARBOXYPEPTIDASE"/>
    <property type="match status" value="1"/>
</dbReference>
<evidence type="ECO:0000259" key="2">
    <source>
        <dbReference type="Pfam" id="PF02557"/>
    </source>
</evidence>
<dbReference type="Gene3D" id="3.30.1380.10">
    <property type="match status" value="1"/>
</dbReference>
<keyword evidence="4" id="KW-1185">Reference proteome</keyword>
<feature type="domain" description="D-alanyl-D-alanine carboxypeptidase-like core" evidence="2">
    <location>
        <begin position="60"/>
        <end position="155"/>
    </location>
</feature>
<evidence type="ECO:0000313" key="4">
    <source>
        <dbReference type="Proteomes" id="UP001418444"/>
    </source>
</evidence>
<dbReference type="Pfam" id="PF02557">
    <property type="entry name" value="VanY"/>
    <property type="match status" value="1"/>
</dbReference>
<dbReference type="CDD" id="cd14846">
    <property type="entry name" value="Peptidase_M15_like"/>
    <property type="match status" value="1"/>
</dbReference>
<dbReference type="PANTHER" id="PTHR34385:SF1">
    <property type="entry name" value="PEPTIDOGLYCAN L-ALANYL-D-GLUTAMATE ENDOPEPTIDASE CWLK"/>
    <property type="match status" value="1"/>
</dbReference>